<accession>A0A9D4RFR4</accession>
<organism evidence="2 3">
    <name type="scientific">Dreissena polymorpha</name>
    <name type="common">Zebra mussel</name>
    <name type="synonym">Mytilus polymorpha</name>
    <dbReference type="NCBI Taxonomy" id="45954"/>
    <lineage>
        <taxon>Eukaryota</taxon>
        <taxon>Metazoa</taxon>
        <taxon>Spiralia</taxon>
        <taxon>Lophotrochozoa</taxon>
        <taxon>Mollusca</taxon>
        <taxon>Bivalvia</taxon>
        <taxon>Autobranchia</taxon>
        <taxon>Heteroconchia</taxon>
        <taxon>Euheterodonta</taxon>
        <taxon>Imparidentia</taxon>
        <taxon>Neoheterodontei</taxon>
        <taxon>Myida</taxon>
        <taxon>Dreissenoidea</taxon>
        <taxon>Dreissenidae</taxon>
        <taxon>Dreissena</taxon>
    </lineage>
</organism>
<dbReference type="AlphaFoldDB" id="A0A9D4RFR4"/>
<dbReference type="Proteomes" id="UP000828390">
    <property type="component" value="Unassembled WGS sequence"/>
</dbReference>
<evidence type="ECO:0000313" key="3">
    <source>
        <dbReference type="Proteomes" id="UP000828390"/>
    </source>
</evidence>
<keyword evidence="3" id="KW-1185">Reference proteome</keyword>
<sequence>METNPTSDYVLTKVIELCTYLESMEMHGFVMFSKKSSQIDVTTCGTNYGAQFIAANPKLGSAFRMFCTDLDDAKVVQSETRQSANLQSETTDNTTVTPSVEIKIKEEPVEEQSELSVPHEDNSVSSTGEKTIKAEVESESADQPLGYCLWHYKGMNVMNNEGAKNLD</sequence>
<feature type="region of interest" description="Disordered" evidence="1">
    <location>
        <begin position="80"/>
        <end position="99"/>
    </location>
</feature>
<feature type="compositionally biased region" description="Polar residues" evidence="1">
    <location>
        <begin position="80"/>
        <end position="98"/>
    </location>
</feature>
<comment type="caution">
    <text evidence="2">The sequence shown here is derived from an EMBL/GenBank/DDBJ whole genome shotgun (WGS) entry which is preliminary data.</text>
</comment>
<reference evidence="2" key="2">
    <citation type="submission" date="2020-11" db="EMBL/GenBank/DDBJ databases">
        <authorList>
            <person name="McCartney M.A."/>
            <person name="Auch B."/>
            <person name="Kono T."/>
            <person name="Mallez S."/>
            <person name="Becker A."/>
            <person name="Gohl D.M."/>
            <person name="Silverstein K.A.T."/>
            <person name="Koren S."/>
            <person name="Bechman K.B."/>
            <person name="Herman A."/>
            <person name="Abrahante J.E."/>
            <person name="Garbe J."/>
        </authorList>
    </citation>
    <scope>NUCLEOTIDE SEQUENCE</scope>
    <source>
        <strain evidence="2">Duluth1</strain>
        <tissue evidence="2">Whole animal</tissue>
    </source>
</reference>
<gene>
    <name evidence="2" type="ORF">DPMN_029959</name>
</gene>
<dbReference type="EMBL" id="JAIWYP010000002">
    <property type="protein sequence ID" value="KAH3866836.1"/>
    <property type="molecule type" value="Genomic_DNA"/>
</dbReference>
<proteinExistence type="predicted"/>
<reference evidence="2" key="1">
    <citation type="journal article" date="2019" name="bioRxiv">
        <title>The Genome of the Zebra Mussel, Dreissena polymorpha: A Resource for Invasive Species Research.</title>
        <authorList>
            <person name="McCartney M.A."/>
            <person name="Auch B."/>
            <person name="Kono T."/>
            <person name="Mallez S."/>
            <person name="Zhang Y."/>
            <person name="Obille A."/>
            <person name="Becker A."/>
            <person name="Abrahante J.E."/>
            <person name="Garbe J."/>
            <person name="Badalamenti J.P."/>
            <person name="Herman A."/>
            <person name="Mangelson H."/>
            <person name="Liachko I."/>
            <person name="Sullivan S."/>
            <person name="Sone E.D."/>
            <person name="Koren S."/>
            <person name="Silverstein K.A.T."/>
            <person name="Beckman K.B."/>
            <person name="Gohl D.M."/>
        </authorList>
    </citation>
    <scope>NUCLEOTIDE SEQUENCE</scope>
    <source>
        <strain evidence="2">Duluth1</strain>
        <tissue evidence="2">Whole animal</tissue>
    </source>
</reference>
<evidence type="ECO:0000313" key="2">
    <source>
        <dbReference type="EMBL" id="KAH3866836.1"/>
    </source>
</evidence>
<feature type="region of interest" description="Disordered" evidence="1">
    <location>
        <begin position="106"/>
        <end position="138"/>
    </location>
</feature>
<name>A0A9D4RFR4_DREPO</name>
<protein>
    <submittedName>
        <fullName evidence="2">Uncharacterized protein</fullName>
    </submittedName>
</protein>
<evidence type="ECO:0000256" key="1">
    <source>
        <dbReference type="SAM" id="MobiDB-lite"/>
    </source>
</evidence>